<dbReference type="InterPro" id="IPR027417">
    <property type="entry name" value="P-loop_NTPase"/>
</dbReference>
<dbReference type="PANTHER" id="PTHR43820">
    <property type="entry name" value="HIGH-AFFINITY BRANCHED-CHAIN AMINO ACID TRANSPORT ATP-BINDING PROTEIN LIVF"/>
    <property type="match status" value="1"/>
</dbReference>
<evidence type="ECO:0000313" key="8">
    <source>
        <dbReference type="Proteomes" id="UP000481417"/>
    </source>
</evidence>
<dbReference type="InterPro" id="IPR017871">
    <property type="entry name" value="ABC_transporter-like_CS"/>
</dbReference>
<dbReference type="PROSITE" id="PS50893">
    <property type="entry name" value="ABC_TRANSPORTER_2"/>
    <property type="match status" value="1"/>
</dbReference>
<comment type="similarity">
    <text evidence="1">Belongs to the ABC transporter superfamily.</text>
</comment>
<feature type="domain" description="ABC transporter" evidence="6">
    <location>
        <begin position="2"/>
        <end position="238"/>
    </location>
</feature>
<dbReference type="Proteomes" id="UP000481417">
    <property type="component" value="Unassembled WGS sequence"/>
</dbReference>
<dbReference type="GO" id="GO:0005524">
    <property type="term" value="F:ATP binding"/>
    <property type="evidence" value="ECO:0007669"/>
    <property type="project" value="UniProtKB-KW"/>
</dbReference>
<evidence type="ECO:0000313" key="7">
    <source>
        <dbReference type="EMBL" id="MTE01652.1"/>
    </source>
</evidence>
<evidence type="ECO:0000256" key="1">
    <source>
        <dbReference type="ARBA" id="ARBA00005417"/>
    </source>
</evidence>
<dbReference type="PROSITE" id="PS00211">
    <property type="entry name" value="ABC_TRANSPORTER_1"/>
    <property type="match status" value="1"/>
</dbReference>
<dbReference type="EMBL" id="WMBT01000012">
    <property type="protein sequence ID" value="MTE01652.1"/>
    <property type="molecule type" value="Genomic_DNA"/>
</dbReference>
<evidence type="ECO:0000256" key="2">
    <source>
        <dbReference type="ARBA" id="ARBA00022448"/>
    </source>
</evidence>
<keyword evidence="2" id="KW-0813">Transport</keyword>
<dbReference type="InterPro" id="IPR003593">
    <property type="entry name" value="AAA+_ATPase"/>
</dbReference>
<evidence type="ECO:0000259" key="6">
    <source>
        <dbReference type="PROSITE" id="PS50893"/>
    </source>
</evidence>
<dbReference type="Gene3D" id="3.40.50.300">
    <property type="entry name" value="P-loop containing nucleotide triphosphate hydrolases"/>
    <property type="match status" value="1"/>
</dbReference>
<evidence type="ECO:0000256" key="5">
    <source>
        <dbReference type="ARBA" id="ARBA00022970"/>
    </source>
</evidence>
<keyword evidence="4 7" id="KW-0067">ATP-binding</keyword>
<dbReference type="RefSeq" id="WP_154765730.1">
    <property type="nucleotide sequence ID" value="NZ_WMBT01000012.1"/>
</dbReference>
<protein>
    <submittedName>
        <fullName evidence="7">ATP-binding cassette domain-containing protein</fullName>
    </submittedName>
</protein>
<dbReference type="SMART" id="SM00382">
    <property type="entry name" value="AAA"/>
    <property type="match status" value="1"/>
</dbReference>
<keyword evidence="3" id="KW-0547">Nucleotide-binding</keyword>
<dbReference type="GO" id="GO:0016887">
    <property type="term" value="F:ATP hydrolysis activity"/>
    <property type="evidence" value="ECO:0007669"/>
    <property type="project" value="InterPro"/>
</dbReference>
<name>A0A6L6HTQ8_9RHOB</name>
<dbReference type="InterPro" id="IPR052156">
    <property type="entry name" value="BCAA_Transport_ATP-bd_LivF"/>
</dbReference>
<keyword evidence="8" id="KW-1185">Reference proteome</keyword>
<comment type="caution">
    <text evidence="7">The sequence shown here is derived from an EMBL/GenBank/DDBJ whole genome shotgun (WGS) entry which is preliminary data.</text>
</comment>
<gene>
    <name evidence="7" type="ORF">GIY56_15290</name>
</gene>
<sequence length="243" mass="26467">MLRFENVTAGYNSSTALEGVSLKVPEGKIVSIVGANGAGKSTAINTISRLVSIYSGKLYLDDRDITRMKPAEVVELGVVQVPEGRQLFAPLTVEENLKLGFHRLARLPDAADRYQERLAYVLDLFPVMKERFSQRAGTMSGGEQQMVAVSRALMAEPRLLMLDEPSLGLAPMVVDRIFDILARLREDGLTILLVEQHADAALELADYGYVLAVGRVRAEGPGADLRNDPALHHSYLGNVGAHA</sequence>
<dbReference type="SUPFAM" id="SSF52540">
    <property type="entry name" value="P-loop containing nucleoside triphosphate hydrolases"/>
    <property type="match status" value="1"/>
</dbReference>
<organism evidence="7 8">
    <name type="scientific">Paracoccus lichenicola</name>
    <dbReference type="NCBI Taxonomy" id="2665644"/>
    <lineage>
        <taxon>Bacteria</taxon>
        <taxon>Pseudomonadati</taxon>
        <taxon>Pseudomonadota</taxon>
        <taxon>Alphaproteobacteria</taxon>
        <taxon>Rhodobacterales</taxon>
        <taxon>Paracoccaceae</taxon>
        <taxon>Paracoccus</taxon>
    </lineage>
</organism>
<dbReference type="InterPro" id="IPR003439">
    <property type="entry name" value="ABC_transporter-like_ATP-bd"/>
</dbReference>
<dbReference type="AlphaFoldDB" id="A0A6L6HTQ8"/>
<accession>A0A6L6HTQ8</accession>
<dbReference type="PANTHER" id="PTHR43820:SF4">
    <property type="entry name" value="HIGH-AFFINITY BRANCHED-CHAIN AMINO ACID TRANSPORT ATP-BINDING PROTEIN LIVF"/>
    <property type="match status" value="1"/>
</dbReference>
<dbReference type="CDD" id="cd03224">
    <property type="entry name" value="ABC_TM1139_LivF_branched"/>
    <property type="match status" value="1"/>
</dbReference>
<dbReference type="Pfam" id="PF00005">
    <property type="entry name" value="ABC_tran"/>
    <property type="match status" value="1"/>
</dbReference>
<proteinExistence type="inferred from homology"/>
<evidence type="ECO:0000256" key="3">
    <source>
        <dbReference type="ARBA" id="ARBA00022741"/>
    </source>
</evidence>
<reference evidence="7 8" key="1">
    <citation type="submission" date="2019-11" db="EMBL/GenBank/DDBJ databases">
        <authorList>
            <person name="Lang L."/>
        </authorList>
    </citation>
    <scope>NUCLEOTIDE SEQUENCE [LARGE SCALE GENOMIC DNA]</scope>
    <source>
        <strain evidence="7 8">YIM 132242</strain>
    </source>
</reference>
<evidence type="ECO:0000256" key="4">
    <source>
        <dbReference type="ARBA" id="ARBA00022840"/>
    </source>
</evidence>
<dbReference type="GO" id="GO:0015807">
    <property type="term" value="P:L-amino acid transport"/>
    <property type="evidence" value="ECO:0007669"/>
    <property type="project" value="TreeGrafter"/>
</dbReference>
<keyword evidence="5" id="KW-0029">Amino-acid transport</keyword>
<dbReference type="GO" id="GO:0015658">
    <property type="term" value="F:branched-chain amino acid transmembrane transporter activity"/>
    <property type="evidence" value="ECO:0007669"/>
    <property type="project" value="TreeGrafter"/>
</dbReference>